<keyword evidence="1" id="KW-0812">Transmembrane</keyword>
<sequence>MAGLVTWNTPFHICRREFSTWRIVIRCASASTRKANALCVALVGTTLAVVGAFTAVVFRDLPPALESPDDTGIVQSSNMHIYGILVGVPQ</sequence>
<keyword evidence="1" id="KW-0472">Membrane</keyword>
<keyword evidence="4" id="KW-1185">Reference proteome</keyword>
<evidence type="ECO:0000313" key="3">
    <source>
        <dbReference type="EnsemblPlants" id="Pp3c23_12750V3.1"/>
    </source>
</evidence>
<dbReference type="EnsemblPlants" id="Pp3c23_12750V3.1">
    <property type="protein sequence ID" value="Pp3c23_12750V3.1"/>
    <property type="gene ID" value="Pp3c23_12750"/>
</dbReference>
<gene>
    <name evidence="2" type="ORF">PHYPA_027989</name>
</gene>
<dbReference type="AlphaFoldDB" id="A0A2K1IJ40"/>
<organism evidence="2">
    <name type="scientific">Physcomitrium patens</name>
    <name type="common">Spreading-leaved earth moss</name>
    <name type="synonym">Physcomitrella patens</name>
    <dbReference type="NCBI Taxonomy" id="3218"/>
    <lineage>
        <taxon>Eukaryota</taxon>
        <taxon>Viridiplantae</taxon>
        <taxon>Streptophyta</taxon>
        <taxon>Embryophyta</taxon>
        <taxon>Bryophyta</taxon>
        <taxon>Bryophytina</taxon>
        <taxon>Bryopsida</taxon>
        <taxon>Funariidae</taxon>
        <taxon>Funariales</taxon>
        <taxon>Funariaceae</taxon>
        <taxon>Physcomitrium</taxon>
    </lineage>
</organism>
<evidence type="ECO:0000256" key="1">
    <source>
        <dbReference type="SAM" id="Phobius"/>
    </source>
</evidence>
<evidence type="ECO:0000313" key="4">
    <source>
        <dbReference type="Proteomes" id="UP000006727"/>
    </source>
</evidence>
<dbReference type="Gramene" id="Pp3c23_12750V3.1">
    <property type="protein sequence ID" value="Pp3c23_12750V3.1"/>
    <property type="gene ID" value="Pp3c23_12750"/>
</dbReference>
<dbReference type="InParanoid" id="A0A2K1IJ40"/>
<proteinExistence type="predicted"/>
<reference evidence="3" key="3">
    <citation type="submission" date="2020-12" db="UniProtKB">
        <authorList>
            <consortium name="EnsemblPlants"/>
        </authorList>
    </citation>
    <scope>IDENTIFICATION</scope>
</reference>
<reference evidence="2 4" key="2">
    <citation type="journal article" date="2018" name="Plant J.">
        <title>The Physcomitrella patens chromosome-scale assembly reveals moss genome structure and evolution.</title>
        <authorList>
            <person name="Lang D."/>
            <person name="Ullrich K.K."/>
            <person name="Murat F."/>
            <person name="Fuchs J."/>
            <person name="Jenkins J."/>
            <person name="Haas F.B."/>
            <person name="Piednoel M."/>
            <person name="Gundlach H."/>
            <person name="Van Bel M."/>
            <person name="Meyberg R."/>
            <person name="Vives C."/>
            <person name="Morata J."/>
            <person name="Symeonidi A."/>
            <person name="Hiss M."/>
            <person name="Muchero W."/>
            <person name="Kamisugi Y."/>
            <person name="Saleh O."/>
            <person name="Blanc G."/>
            <person name="Decker E.L."/>
            <person name="van Gessel N."/>
            <person name="Grimwood J."/>
            <person name="Hayes R.D."/>
            <person name="Graham S.W."/>
            <person name="Gunter L.E."/>
            <person name="McDaniel S.F."/>
            <person name="Hoernstein S.N.W."/>
            <person name="Larsson A."/>
            <person name="Li F.W."/>
            <person name="Perroud P.F."/>
            <person name="Phillips J."/>
            <person name="Ranjan P."/>
            <person name="Rokshar D.S."/>
            <person name="Rothfels C.J."/>
            <person name="Schneider L."/>
            <person name="Shu S."/>
            <person name="Stevenson D.W."/>
            <person name="Thummler F."/>
            <person name="Tillich M."/>
            <person name="Villarreal Aguilar J.C."/>
            <person name="Widiez T."/>
            <person name="Wong G.K."/>
            <person name="Wymore A."/>
            <person name="Zhang Y."/>
            <person name="Zimmer A.D."/>
            <person name="Quatrano R.S."/>
            <person name="Mayer K.F.X."/>
            <person name="Goodstein D."/>
            <person name="Casacuberta J.M."/>
            <person name="Vandepoele K."/>
            <person name="Reski R."/>
            <person name="Cuming A.C."/>
            <person name="Tuskan G.A."/>
            <person name="Maumus F."/>
            <person name="Salse J."/>
            <person name="Schmutz J."/>
            <person name="Rensing S.A."/>
        </authorList>
    </citation>
    <scope>NUCLEOTIDE SEQUENCE [LARGE SCALE GENOMIC DNA]</scope>
    <source>
        <strain evidence="3 4">cv. Gransden 2004</strain>
    </source>
</reference>
<accession>A0A2K1IJ40</accession>
<protein>
    <submittedName>
        <fullName evidence="2 3">Uncharacterized protein</fullName>
    </submittedName>
</protein>
<dbReference type="PaxDb" id="3218-PP1S427_4V6.1"/>
<keyword evidence="1" id="KW-1133">Transmembrane helix</keyword>
<feature type="transmembrane region" description="Helical" evidence="1">
    <location>
        <begin position="35"/>
        <end position="58"/>
    </location>
</feature>
<evidence type="ECO:0000313" key="2">
    <source>
        <dbReference type="EMBL" id="PNR29297.1"/>
    </source>
</evidence>
<dbReference type="Proteomes" id="UP000006727">
    <property type="component" value="Chromosome 23"/>
</dbReference>
<reference evidence="2 4" key="1">
    <citation type="journal article" date="2008" name="Science">
        <title>The Physcomitrella genome reveals evolutionary insights into the conquest of land by plants.</title>
        <authorList>
            <person name="Rensing S."/>
            <person name="Lang D."/>
            <person name="Zimmer A."/>
            <person name="Terry A."/>
            <person name="Salamov A."/>
            <person name="Shapiro H."/>
            <person name="Nishiyama T."/>
            <person name="Perroud P.-F."/>
            <person name="Lindquist E."/>
            <person name="Kamisugi Y."/>
            <person name="Tanahashi T."/>
            <person name="Sakakibara K."/>
            <person name="Fujita T."/>
            <person name="Oishi K."/>
            <person name="Shin-I T."/>
            <person name="Kuroki Y."/>
            <person name="Toyoda A."/>
            <person name="Suzuki Y."/>
            <person name="Hashimoto A."/>
            <person name="Yamaguchi K."/>
            <person name="Sugano A."/>
            <person name="Kohara Y."/>
            <person name="Fujiyama A."/>
            <person name="Anterola A."/>
            <person name="Aoki S."/>
            <person name="Ashton N."/>
            <person name="Barbazuk W.B."/>
            <person name="Barker E."/>
            <person name="Bennetzen J."/>
            <person name="Bezanilla M."/>
            <person name="Blankenship R."/>
            <person name="Cho S.H."/>
            <person name="Dutcher S."/>
            <person name="Estelle M."/>
            <person name="Fawcett J.A."/>
            <person name="Gundlach H."/>
            <person name="Hanada K."/>
            <person name="Heyl A."/>
            <person name="Hicks K.A."/>
            <person name="Hugh J."/>
            <person name="Lohr M."/>
            <person name="Mayer K."/>
            <person name="Melkozernov A."/>
            <person name="Murata T."/>
            <person name="Nelson D."/>
            <person name="Pils B."/>
            <person name="Prigge M."/>
            <person name="Reiss B."/>
            <person name="Renner T."/>
            <person name="Rombauts S."/>
            <person name="Rushton P."/>
            <person name="Sanderfoot A."/>
            <person name="Schween G."/>
            <person name="Shiu S.-H."/>
            <person name="Stueber K."/>
            <person name="Theodoulou F.L."/>
            <person name="Tu H."/>
            <person name="Van de Peer Y."/>
            <person name="Verrier P.J."/>
            <person name="Waters E."/>
            <person name="Wood A."/>
            <person name="Yang L."/>
            <person name="Cove D."/>
            <person name="Cuming A."/>
            <person name="Hasebe M."/>
            <person name="Lucas S."/>
            <person name="Mishler D.B."/>
            <person name="Reski R."/>
            <person name="Grigoriev I."/>
            <person name="Quatrano R.S."/>
            <person name="Boore J.L."/>
        </authorList>
    </citation>
    <scope>NUCLEOTIDE SEQUENCE [LARGE SCALE GENOMIC DNA]</scope>
    <source>
        <strain evidence="3 4">cv. Gransden 2004</strain>
    </source>
</reference>
<name>A0A2K1IJ40_PHYPA</name>
<dbReference type="EMBL" id="ABEU02000023">
    <property type="protein sequence ID" value="PNR29297.1"/>
    <property type="molecule type" value="Genomic_DNA"/>
</dbReference>